<gene>
    <name evidence="3" type="ORF">PPNO1_LOCUS6767</name>
</gene>
<evidence type="ECO:0000313" key="3">
    <source>
        <dbReference type="EMBL" id="CAI4217149.1"/>
    </source>
</evidence>
<dbReference type="PROSITE" id="PS50157">
    <property type="entry name" value="ZINC_FINGER_C2H2_2"/>
    <property type="match status" value="1"/>
</dbReference>
<dbReference type="AlphaFoldDB" id="A0A9P1MBD3"/>
<dbReference type="InterPro" id="IPR013087">
    <property type="entry name" value="Znf_C2H2_type"/>
</dbReference>
<keyword evidence="4" id="KW-1185">Reference proteome</keyword>
<proteinExistence type="predicted"/>
<dbReference type="SMART" id="SM00355">
    <property type="entry name" value="ZnF_C2H2"/>
    <property type="match status" value="1"/>
</dbReference>
<keyword evidence="1" id="KW-0862">Zinc</keyword>
<name>A0A9P1MBD3_9PEZI</name>
<feature type="domain" description="C2H2-type" evidence="2">
    <location>
        <begin position="205"/>
        <end position="230"/>
    </location>
</feature>
<evidence type="ECO:0000313" key="4">
    <source>
        <dbReference type="Proteomes" id="UP000838763"/>
    </source>
</evidence>
<dbReference type="SUPFAM" id="SSF57667">
    <property type="entry name" value="beta-beta-alpha zinc fingers"/>
    <property type="match status" value="1"/>
</dbReference>
<dbReference type="InterPro" id="IPR036236">
    <property type="entry name" value="Znf_C2H2_sf"/>
</dbReference>
<keyword evidence="1" id="KW-0479">Metal-binding</keyword>
<accession>A0A9P1MBD3</accession>
<dbReference type="OrthoDB" id="10018191at2759"/>
<dbReference type="GO" id="GO:0008270">
    <property type="term" value="F:zinc ion binding"/>
    <property type="evidence" value="ECO:0007669"/>
    <property type="project" value="UniProtKB-KW"/>
</dbReference>
<comment type="caution">
    <text evidence="3">The sequence shown here is derived from an EMBL/GenBank/DDBJ whole genome shotgun (WGS) entry which is preliminary data.</text>
</comment>
<dbReference type="Proteomes" id="UP000838763">
    <property type="component" value="Unassembled WGS sequence"/>
</dbReference>
<protein>
    <recommendedName>
        <fullName evidence="2">C2H2-type domain-containing protein</fullName>
    </recommendedName>
</protein>
<dbReference type="Gene3D" id="3.30.160.60">
    <property type="entry name" value="Classic Zinc Finger"/>
    <property type="match status" value="1"/>
</dbReference>
<dbReference type="EMBL" id="CALLCH030000016">
    <property type="protein sequence ID" value="CAI4217149.1"/>
    <property type="molecule type" value="Genomic_DNA"/>
</dbReference>
<dbReference type="PROSITE" id="PS00028">
    <property type="entry name" value="ZINC_FINGER_C2H2_1"/>
    <property type="match status" value="1"/>
</dbReference>
<evidence type="ECO:0000259" key="2">
    <source>
        <dbReference type="PROSITE" id="PS50157"/>
    </source>
</evidence>
<evidence type="ECO:0000256" key="1">
    <source>
        <dbReference type="PROSITE-ProRule" id="PRU00042"/>
    </source>
</evidence>
<reference evidence="3" key="1">
    <citation type="submission" date="2022-11" db="EMBL/GenBank/DDBJ databases">
        <authorList>
            <person name="Scott C."/>
            <person name="Bruce N."/>
        </authorList>
    </citation>
    <scope>NUCLEOTIDE SEQUENCE</scope>
</reference>
<keyword evidence="1" id="KW-0863">Zinc-finger</keyword>
<organism evidence="3 4">
    <name type="scientific">Parascedosporium putredinis</name>
    <dbReference type="NCBI Taxonomy" id="1442378"/>
    <lineage>
        <taxon>Eukaryota</taxon>
        <taxon>Fungi</taxon>
        <taxon>Dikarya</taxon>
        <taxon>Ascomycota</taxon>
        <taxon>Pezizomycotina</taxon>
        <taxon>Sordariomycetes</taxon>
        <taxon>Hypocreomycetidae</taxon>
        <taxon>Microascales</taxon>
        <taxon>Microascaceae</taxon>
        <taxon>Parascedosporium</taxon>
    </lineage>
</organism>
<sequence>MAFDFSPPSVYGTSYLDPDLKPQMERAAYLETFLHDGYPALQRRTYPGELESYSFDSSQLLDPAISQPFAAHGGSFSSSYNGSLMDAEIRAATFDAPPSINAAVCIPEVCEVSMYASGDALGRLPLGNTPEQSRGSFGSSDSEVAPWEWSKVLARKTQKDCFAKRAEQIARKTAKPIQVAENDSQGEEGPSVGFLEIKRISPGGFTCGIDGCGKSFNRKEHLKRHFNTTHEENLIKCPFCKEKTRNLLTDTIISSTTSRSTLNRVLTVE</sequence>